<feature type="domain" description="Carbohydrate kinase PfkB" evidence="7">
    <location>
        <begin position="11"/>
        <end position="285"/>
    </location>
</feature>
<dbReference type="Pfam" id="PF00294">
    <property type="entry name" value="PfkB"/>
    <property type="match status" value="1"/>
</dbReference>
<dbReference type="EC" id="2.7.1.144" evidence="6"/>
<name>R2SEA2_9ENTE</name>
<dbReference type="PANTHER" id="PTHR46566">
    <property type="entry name" value="1-PHOSPHOFRUCTOKINASE-RELATED"/>
    <property type="match status" value="1"/>
</dbReference>
<gene>
    <name evidence="8" type="ORF">UAU_02561</name>
</gene>
<keyword evidence="6" id="KW-0423">Lactose metabolism</keyword>
<sequence length="306" mass="33484">MIYTITLNPAIDRLIFLQEQLEKRKNNRAHKVLYDVGGKGTHASYAMSKLGVENLALGFAGVMNLAKFQQVLEDKEINHQFIATDGSTRESVILIDPENQGSTMITEPSFTVSAADKEKLFDYLAVNLTPQDLVLVAGSTPAGFDLVDLTELLLLIKTKGCFLACDLSSEALKLAIASGADFIKPNELELQELLVGEETVEEKLTEIAAQVAVVIASRGEQGSICYFEGKQYQVIAPHVEEVNDTGAGDCFVGSFLATFYQTGEIEQALMLASGCAASKVRYEDSCYFNLVEAQELKSKVRIKHQN</sequence>
<evidence type="ECO:0000256" key="3">
    <source>
        <dbReference type="ARBA" id="ARBA00022741"/>
    </source>
</evidence>
<keyword evidence="9" id="KW-1185">Reference proteome</keyword>
<organism evidence="8 9">
    <name type="scientific">Enterococcus pallens ATCC BAA-351</name>
    <dbReference type="NCBI Taxonomy" id="1158607"/>
    <lineage>
        <taxon>Bacteria</taxon>
        <taxon>Bacillati</taxon>
        <taxon>Bacillota</taxon>
        <taxon>Bacilli</taxon>
        <taxon>Lactobacillales</taxon>
        <taxon>Enterococcaceae</taxon>
        <taxon>Enterococcus</taxon>
    </lineage>
</organism>
<keyword evidence="4 8" id="KW-0418">Kinase</keyword>
<dbReference type="PATRIC" id="fig|1158607.3.peg.2540"/>
<evidence type="ECO:0000256" key="6">
    <source>
        <dbReference type="PIRNR" id="PIRNR000535"/>
    </source>
</evidence>
<reference evidence="8 9" key="1">
    <citation type="submission" date="2013-02" db="EMBL/GenBank/DDBJ databases">
        <title>The Genome Sequence of Enterococcus pallens BAA-351.</title>
        <authorList>
            <consortium name="The Broad Institute Genome Sequencing Platform"/>
            <consortium name="The Broad Institute Genome Sequencing Center for Infectious Disease"/>
            <person name="Earl A.M."/>
            <person name="Gilmore M.S."/>
            <person name="Lebreton F."/>
            <person name="Walker B."/>
            <person name="Young S.K."/>
            <person name="Zeng Q."/>
            <person name="Gargeya S."/>
            <person name="Fitzgerald M."/>
            <person name="Haas B."/>
            <person name="Abouelleil A."/>
            <person name="Alvarado L."/>
            <person name="Arachchi H.M."/>
            <person name="Berlin A.M."/>
            <person name="Chapman S.B."/>
            <person name="Dewar J."/>
            <person name="Goldberg J."/>
            <person name="Griggs A."/>
            <person name="Gujja S."/>
            <person name="Hansen M."/>
            <person name="Howarth C."/>
            <person name="Imamovic A."/>
            <person name="Larimer J."/>
            <person name="McCowan C."/>
            <person name="Murphy C."/>
            <person name="Neiman D."/>
            <person name="Pearson M."/>
            <person name="Priest M."/>
            <person name="Roberts A."/>
            <person name="Saif S."/>
            <person name="Shea T."/>
            <person name="Sisk P."/>
            <person name="Sykes S."/>
            <person name="Wortman J."/>
            <person name="Nusbaum C."/>
            <person name="Birren B."/>
        </authorList>
    </citation>
    <scope>NUCLEOTIDE SEQUENCE [LARGE SCALE GENOMIC DNA]</scope>
    <source>
        <strain evidence="8 9">ATCC BAA-351</strain>
    </source>
</reference>
<comment type="catalytic activity">
    <reaction evidence="6">
        <text>D-tagatofuranose 6-phosphate + ATP = D-tagatofuranose 1,6-bisphosphate + ADP + H(+)</text>
        <dbReference type="Rhea" id="RHEA:12420"/>
        <dbReference type="ChEBI" id="CHEBI:15378"/>
        <dbReference type="ChEBI" id="CHEBI:30616"/>
        <dbReference type="ChEBI" id="CHEBI:58694"/>
        <dbReference type="ChEBI" id="CHEBI:58695"/>
        <dbReference type="ChEBI" id="CHEBI:456216"/>
        <dbReference type="EC" id="2.7.1.144"/>
    </reaction>
</comment>
<proteinExistence type="inferred from homology"/>
<dbReference type="EMBL" id="AJAQ01000016">
    <property type="protein sequence ID" value="EOH93865.1"/>
    <property type="molecule type" value="Genomic_DNA"/>
</dbReference>
<dbReference type="Gene3D" id="3.40.1190.20">
    <property type="match status" value="1"/>
</dbReference>
<dbReference type="UniPathway" id="UPA00704">
    <property type="reaction ID" value="UER00715"/>
</dbReference>
<dbReference type="GO" id="GO:0005988">
    <property type="term" value="P:lactose metabolic process"/>
    <property type="evidence" value="ECO:0007669"/>
    <property type="project" value="UniProtKB-KW"/>
</dbReference>
<dbReference type="GO" id="GO:0005524">
    <property type="term" value="F:ATP binding"/>
    <property type="evidence" value="ECO:0007669"/>
    <property type="project" value="UniProtKB-KW"/>
</dbReference>
<evidence type="ECO:0000256" key="2">
    <source>
        <dbReference type="ARBA" id="ARBA00022679"/>
    </source>
</evidence>
<keyword evidence="5 6" id="KW-0067">ATP-binding</keyword>
<comment type="caution">
    <text evidence="8">The sequence shown here is derived from an EMBL/GenBank/DDBJ whole genome shotgun (WGS) entry which is preliminary data.</text>
</comment>
<dbReference type="eggNOG" id="COG1105">
    <property type="taxonomic scope" value="Bacteria"/>
</dbReference>
<dbReference type="GO" id="GO:2001059">
    <property type="term" value="P:D-tagatose 6-phosphate catabolic process"/>
    <property type="evidence" value="ECO:0007669"/>
    <property type="project" value="UniProtKB-UniPathway"/>
</dbReference>
<dbReference type="RefSeq" id="WP_010757551.1">
    <property type="nucleotide sequence ID" value="NZ_ASWD01000001.1"/>
</dbReference>
<dbReference type="InterPro" id="IPR011611">
    <property type="entry name" value="PfkB_dom"/>
</dbReference>
<dbReference type="InterPro" id="IPR017583">
    <property type="entry name" value="Tagatose/fructose_Pkinase"/>
</dbReference>
<keyword evidence="3 6" id="KW-0547">Nucleotide-binding</keyword>
<dbReference type="PANTHER" id="PTHR46566:SF1">
    <property type="entry name" value="1-PHOSPHOFRUCTOKINASE"/>
    <property type="match status" value="1"/>
</dbReference>
<dbReference type="HOGENOM" id="CLU_050013_2_0_9"/>
<dbReference type="GO" id="GO:0005829">
    <property type="term" value="C:cytosol"/>
    <property type="evidence" value="ECO:0007669"/>
    <property type="project" value="TreeGrafter"/>
</dbReference>
<dbReference type="Proteomes" id="UP000013782">
    <property type="component" value="Unassembled WGS sequence"/>
</dbReference>
<dbReference type="GO" id="GO:0009024">
    <property type="term" value="F:tagatose-6-phosphate kinase activity"/>
    <property type="evidence" value="ECO:0007669"/>
    <property type="project" value="UniProtKB-EC"/>
</dbReference>
<keyword evidence="2 6" id="KW-0808">Transferase</keyword>
<comment type="pathway">
    <text evidence="6">Carbohydrate metabolism; D-tagatose 6-phosphate degradation; D-glyceraldehyde 3-phosphate and glycerone phosphate from D-tagatose 6-phosphate: step 1/2.</text>
</comment>
<protein>
    <recommendedName>
        <fullName evidence="6">Tagatose-6-phosphate kinase</fullName>
        <ecNumber evidence="6">2.7.1.144</ecNumber>
    </recommendedName>
</protein>
<dbReference type="CDD" id="cd01164">
    <property type="entry name" value="FruK_PfkB_like"/>
    <property type="match status" value="1"/>
</dbReference>
<dbReference type="AlphaFoldDB" id="R2SEA2"/>
<evidence type="ECO:0000313" key="9">
    <source>
        <dbReference type="Proteomes" id="UP000013782"/>
    </source>
</evidence>
<dbReference type="OrthoDB" id="9801219at2"/>
<dbReference type="InterPro" id="IPR029056">
    <property type="entry name" value="Ribokinase-like"/>
</dbReference>
<evidence type="ECO:0000256" key="1">
    <source>
        <dbReference type="ARBA" id="ARBA00005380"/>
    </source>
</evidence>
<comment type="similarity">
    <text evidence="1">Belongs to the carbohydrate kinase pfkB family.</text>
</comment>
<dbReference type="STRING" id="160454.RV10_GL000595"/>
<dbReference type="GO" id="GO:0008443">
    <property type="term" value="F:phosphofructokinase activity"/>
    <property type="evidence" value="ECO:0007669"/>
    <property type="project" value="TreeGrafter"/>
</dbReference>
<dbReference type="PIRSF" id="PIRSF000535">
    <property type="entry name" value="1PFK/6PFK/LacC"/>
    <property type="match status" value="1"/>
</dbReference>
<dbReference type="SUPFAM" id="SSF53613">
    <property type="entry name" value="Ribokinase-like"/>
    <property type="match status" value="1"/>
</dbReference>
<evidence type="ECO:0000313" key="8">
    <source>
        <dbReference type="EMBL" id="EOH93865.1"/>
    </source>
</evidence>
<comment type="similarity">
    <text evidence="6">Belongs to the carbohydrate kinase PfkB family. LacC subfamily.</text>
</comment>
<accession>R2SEA2</accession>
<evidence type="ECO:0000259" key="7">
    <source>
        <dbReference type="Pfam" id="PF00294"/>
    </source>
</evidence>
<evidence type="ECO:0000256" key="5">
    <source>
        <dbReference type="ARBA" id="ARBA00022840"/>
    </source>
</evidence>
<evidence type="ECO:0000256" key="4">
    <source>
        <dbReference type="ARBA" id="ARBA00022777"/>
    </source>
</evidence>